<dbReference type="Pfam" id="PF01713">
    <property type="entry name" value="Smr"/>
    <property type="match status" value="1"/>
</dbReference>
<dbReference type="Gene3D" id="3.30.1370.110">
    <property type="match status" value="1"/>
</dbReference>
<evidence type="ECO:0000256" key="8">
    <source>
        <dbReference type="HAMAP-Rule" id="MF_00092"/>
    </source>
</evidence>
<dbReference type="AlphaFoldDB" id="A0A410PWJ6"/>
<evidence type="ECO:0000256" key="5">
    <source>
        <dbReference type="ARBA" id="ARBA00022840"/>
    </source>
</evidence>
<keyword evidence="8 11" id="KW-0255">Endonuclease</keyword>
<evidence type="ECO:0000256" key="9">
    <source>
        <dbReference type="SAM" id="Coils"/>
    </source>
</evidence>
<dbReference type="SUPFAM" id="SSF48334">
    <property type="entry name" value="DNA repair protein MutS, domain III"/>
    <property type="match status" value="1"/>
</dbReference>
<dbReference type="GO" id="GO:0045910">
    <property type="term" value="P:negative regulation of DNA recombination"/>
    <property type="evidence" value="ECO:0007669"/>
    <property type="project" value="InterPro"/>
</dbReference>
<keyword evidence="1 8" id="KW-0540">Nuclease</keyword>
<dbReference type="GO" id="GO:0043023">
    <property type="term" value="F:ribosomal large subunit binding"/>
    <property type="evidence" value="ECO:0007669"/>
    <property type="project" value="UniProtKB-UniRule"/>
</dbReference>
<sequence>MNEKTYRVLEYNKIIEKLKAEAASEMTKKIISELRPLVDVCLIEELLAETTEAVSVIVRKGALPLGSFYDIENSLHLARKGGTLTMKQLLEVLYNLHVARNVVTFLKTDLPRLPIIHEMSDVLSVQKGLEENIDRCIISEDEMSDNASPELKQIRRNIMRQNEAVKVKLNHILTSADNKVLLQDAIVTMRQGRYVIPVKQEHKNRFPGIVHDQSATGATLFIEPQVIVTLNNELRELELAEKKEIQRILAELSANVAEHFHELLNNQSLLVKLDFIFAKGRLSVQYQGTDAQVSQEGILDIKKGRHPLLNAKKVVPINVSLGKDYDTLIITGPNTGGKTVTLKTVGLLAMMTQSGLHIPAGSGTVMPVFEKIYADIGDEQSIEQSLSTFSSHMNNIVDIVAGADQNTLVLVDELGAGTDPTEGAALAIAVLDDLYKKGAHTIATTHYTELKKYAIETTGVQNASMEFNVETLSPTYKLTIGIPGKSNAFEISEKLGLPERIIEKARTLLDTKDIQFENVISSIEEDKKKAESERDEAIYINLEMKRQKEELDKRLKKLEEQKEKILTKAREEARDILKAAKEVAEETQKQLKDIDKMDSMTERHARLSESKRRIKEADSRYRETIQVPENYNPVTIDQLKIGDRVKILTLGQNGEILSLPDDKGDLLVQIGMLKANVNVKNLMLIHDGAKKKKIPIGKTKYGSLYQSKAQNISLSINVRGRNLEDALMDVDKYLDDAYMAGLKEVTVIHGRGEGILRGGLQDMFKKHKHVESFRKGAFNEGGDGVTVVTLK</sequence>
<comment type="function">
    <text evidence="8">Endonuclease that is involved in the suppression of homologous recombination and thus may have a key role in the control of bacterial genetic diversity.</text>
</comment>
<dbReference type="NCBIfam" id="TIGR01069">
    <property type="entry name" value="mutS2"/>
    <property type="match status" value="1"/>
</dbReference>
<dbReference type="EC" id="3.1.-.-" evidence="8"/>
<reference evidence="11 12" key="1">
    <citation type="submission" date="2019-01" db="EMBL/GenBank/DDBJ databases">
        <title>Draft genomes of a novel of Aminipila strains.</title>
        <authorList>
            <person name="Ma S."/>
        </authorList>
    </citation>
    <scope>NUCLEOTIDE SEQUENCE [LARGE SCALE GENOMIC DNA]</scope>
    <source>
        <strain evidence="12">JN-39</strain>
    </source>
</reference>
<dbReference type="InterPro" id="IPR036187">
    <property type="entry name" value="DNA_mismatch_repair_MutS_sf"/>
</dbReference>
<organism evidence="11 12">
    <name type="scientific">Aminipila luticellarii</name>
    <dbReference type="NCBI Taxonomy" id="2507160"/>
    <lineage>
        <taxon>Bacteria</taxon>
        <taxon>Bacillati</taxon>
        <taxon>Bacillota</taxon>
        <taxon>Clostridia</taxon>
        <taxon>Peptostreptococcales</taxon>
        <taxon>Anaerovoracaceae</taxon>
        <taxon>Aminipila</taxon>
    </lineage>
</organism>
<keyword evidence="7 8" id="KW-0238">DNA-binding</keyword>
<dbReference type="RefSeq" id="WP_128745981.1">
    <property type="nucleotide sequence ID" value="NZ_CP035281.1"/>
</dbReference>
<proteinExistence type="inferred from homology"/>
<dbReference type="InterPro" id="IPR036063">
    <property type="entry name" value="Smr_dom_sf"/>
</dbReference>
<evidence type="ECO:0000256" key="7">
    <source>
        <dbReference type="ARBA" id="ARBA00023125"/>
    </source>
</evidence>
<keyword evidence="9" id="KW-0175">Coiled coil</keyword>
<dbReference type="InterPro" id="IPR007696">
    <property type="entry name" value="DNA_mismatch_repair_MutS_core"/>
</dbReference>
<evidence type="ECO:0000256" key="3">
    <source>
        <dbReference type="ARBA" id="ARBA00022741"/>
    </source>
</evidence>
<dbReference type="PIRSF" id="PIRSF005814">
    <property type="entry name" value="MutS_YshD"/>
    <property type="match status" value="1"/>
</dbReference>
<protein>
    <recommendedName>
        <fullName evidence="8">Endonuclease MutS2</fullName>
        <ecNumber evidence="8">3.1.-.-</ecNumber>
    </recommendedName>
    <alternativeName>
        <fullName evidence="8">Ribosome-associated protein quality control-upstream factor</fullName>
        <shortName evidence="8">RQC-upstream factor</shortName>
        <shortName evidence="8">RqcU</shortName>
        <ecNumber evidence="8">3.6.4.-</ecNumber>
    </alternativeName>
</protein>
<dbReference type="InterPro" id="IPR027417">
    <property type="entry name" value="P-loop_NTPase"/>
</dbReference>
<feature type="domain" description="Smr" evidence="10">
    <location>
        <begin position="716"/>
        <end position="791"/>
    </location>
</feature>
<dbReference type="InterPro" id="IPR000432">
    <property type="entry name" value="DNA_mismatch_repair_MutS_C"/>
</dbReference>
<evidence type="ECO:0000313" key="12">
    <source>
        <dbReference type="Proteomes" id="UP000287601"/>
    </source>
</evidence>
<dbReference type="FunFam" id="3.40.50.300:FF:000830">
    <property type="entry name" value="Endonuclease MutS2"/>
    <property type="match status" value="1"/>
</dbReference>
<comment type="similarity">
    <text evidence="8">Belongs to the DNA mismatch repair MutS family. MutS2 subfamily.</text>
</comment>
<dbReference type="GO" id="GO:0005524">
    <property type="term" value="F:ATP binding"/>
    <property type="evidence" value="ECO:0007669"/>
    <property type="project" value="UniProtKB-UniRule"/>
</dbReference>
<dbReference type="SMART" id="SM00533">
    <property type="entry name" value="MUTSd"/>
    <property type="match status" value="1"/>
</dbReference>
<evidence type="ECO:0000256" key="6">
    <source>
        <dbReference type="ARBA" id="ARBA00022884"/>
    </source>
</evidence>
<dbReference type="OrthoDB" id="9808166at2"/>
<name>A0A410PWJ6_9FIRM</name>
<dbReference type="GO" id="GO:0140664">
    <property type="term" value="F:ATP-dependent DNA damage sensor activity"/>
    <property type="evidence" value="ECO:0007669"/>
    <property type="project" value="InterPro"/>
</dbReference>
<keyword evidence="4 8" id="KW-0378">Hydrolase</keyword>
<evidence type="ECO:0000256" key="2">
    <source>
        <dbReference type="ARBA" id="ARBA00022730"/>
    </source>
</evidence>
<dbReference type="Pfam" id="PF00488">
    <property type="entry name" value="MutS_V"/>
    <property type="match status" value="1"/>
</dbReference>
<evidence type="ECO:0000259" key="10">
    <source>
        <dbReference type="PROSITE" id="PS50828"/>
    </source>
</evidence>
<dbReference type="InterPro" id="IPR046893">
    <property type="entry name" value="MSSS"/>
</dbReference>
<evidence type="ECO:0000256" key="4">
    <source>
        <dbReference type="ARBA" id="ARBA00022801"/>
    </source>
</evidence>
<dbReference type="InterPro" id="IPR045076">
    <property type="entry name" value="MutS"/>
</dbReference>
<feature type="binding site" evidence="8">
    <location>
        <begin position="332"/>
        <end position="339"/>
    </location>
    <ligand>
        <name>ATP</name>
        <dbReference type="ChEBI" id="CHEBI:30616"/>
    </ligand>
</feature>
<dbReference type="KEGG" id="amij:EQM06_08745"/>
<dbReference type="EC" id="3.6.4.-" evidence="8"/>
<dbReference type="CDD" id="cd03280">
    <property type="entry name" value="ABC_MutS2"/>
    <property type="match status" value="1"/>
</dbReference>
<dbReference type="GO" id="GO:0006298">
    <property type="term" value="P:mismatch repair"/>
    <property type="evidence" value="ECO:0007669"/>
    <property type="project" value="InterPro"/>
</dbReference>
<dbReference type="SUPFAM" id="SSF52540">
    <property type="entry name" value="P-loop containing nucleoside triphosphate hydrolases"/>
    <property type="match status" value="1"/>
</dbReference>
<gene>
    <name evidence="8" type="primary">mutS2</name>
    <name evidence="8" type="synonym">rqcU</name>
    <name evidence="11" type="ORF">EQM06_08745</name>
</gene>
<dbReference type="InterPro" id="IPR005747">
    <property type="entry name" value="MutS2"/>
</dbReference>
<dbReference type="PROSITE" id="PS50828">
    <property type="entry name" value="SMR"/>
    <property type="match status" value="1"/>
</dbReference>
<dbReference type="Pfam" id="PF20297">
    <property type="entry name" value="MSSS"/>
    <property type="match status" value="1"/>
</dbReference>
<keyword evidence="5 8" id="KW-0067">ATP-binding</keyword>
<keyword evidence="12" id="KW-1185">Reference proteome</keyword>
<dbReference type="GO" id="GO:0019843">
    <property type="term" value="F:rRNA binding"/>
    <property type="evidence" value="ECO:0007669"/>
    <property type="project" value="UniProtKB-UniRule"/>
</dbReference>
<keyword evidence="3 8" id="KW-0547">Nucleotide-binding</keyword>
<dbReference type="PANTHER" id="PTHR48466">
    <property type="entry name" value="OS10G0509000 PROTEIN-RELATED"/>
    <property type="match status" value="1"/>
</dbReference>
<dbReference type="HAMAP" id="MF_00092">
    <property type="entry name" value="MutS2"/>
    <property type="match status" value="1"/>
</dbReference>
<dbReference type="GO" id="GO:0004519">
    <property type="term" value="F:endonuclease activity"/>
    <property type="evidence" value="ECO:0007669"/>
    <property type="project" value="UniProtKB-UniRule"/>
</dbReference>
<dbReference type="Gene3D" id="3.40.50.300">
    <property type="entry name" value="P-loop containing nucleotide triphosphate hydrolases"/>
    <property type="match status" value="1"/>
</dbReference>
<dbReference type="InterPro" id="IPR002625">
    <property type="entry name" value="Smr_dom"/>
</dbReference>
<dbReference type="SUPFAM" id="SSF160443">
    <property type="entry name" value="SMR domain-like"/>
    <property type="match status" value="1"/>
</dbReference>
<feature type="coiled-coil region" evidence="9">
    <location>
        <begin position="541"/>
        <end position="597"/>
    </location>
</feature>
<dbReference type="GO" id="GO:0030983">
    <property type="term" value="F:mismatched DNA binding"/>
    <property type="evidence" value="ECO:0007669"/>
    <property type="project" value="InterPro"/>
</dbReference>
<evidence type="ECO:0000256" key="1">
    <source>
        <dbReference type="ARBA" id="ARBA00022722"/>
    </source>
</evidence>
<dbReference type="Proteomes" id="UP000287601">
    <property type="component" value="Chromosome"/>
</dbReference>
<comment type="subunit">
    <text evidence="8">Homodimer. Binds to stalled ribosomes, contacting rRNA.</text>
</comment>
<keyword evidence="2 8" id="KW-0699">rRNA-binding</keyword>
<accession>A0A410PWJ6</accession>
<evidence type="ECO:0000313" key="11">
    <source>
        <dbReference type="EMBL" id="QAT43297.1"/>
    </source>
</evidence>
<dbReference type="PROSITE" id="PS00486">
    <property type="entry name" value="DNA_MISMATCH_REPAIR_2"/>
    <property type="match status" value="1"/>
</dbReference>
<dbReference type="GO" id="GO:0072344">
    <property type="term" value="P:rescue of stalled ribosome"/>
    <property type="evidence" value="ECO:0007669"/>
    <property type="project" value="UniProtKB-UniRule"/>
</dbReference>
<dbReference type="SMART" id="SM00534">
    <property type="entry name" value="MUTSac"/>
    <property type="match status" value="1"/>
</dbReference>
<keyword evidence="6 8" id="KW-0694">RNA-binding</keyword>
<dbReference type="GO" id="GO:0016887">
    <property type="term" value="F:ATP hydrolysis activity"/>
    <property type="evidence" value="ECO:0007669"/>
    <property type="project" value="InterPro"/>
</dbReference>
<dbReference type="PANTHER" id="PTHR48466:SF2">
    <property type="entry name" value="OS10G0509000 PROTEIN"/>
    <property type="match status" value="1"/>
</dbReference>
<comment type="function">
    <text evidence="8">Acts as a ribosome collision sensor, splitting the ribosome into its 2 subunits. Detects stalled/collided 70S ribosomes which it binds and splits by an ATP-hydrolysis driven conformational change. Acts upstream of the ribosome quality control system (RQC), a ribosome-associated complex that mediates the extraction of incompletely synthesized nascent chains from stalled ribosomes and their subsequent degradation. Probably generates substrates for RQC.</text>
</comment>
<dbReference type="SMART" id="SM00463">
    <property type="entry name" value="SMR"/>
    <property type="match status" value="1"/>
</dbReference>
<dbReference type="EMBL" id="CP035281">
    <property type="protein sequence ID" value="QAT43297.1"/>
    <property type="molecule type" value="Genomic_DNA"/>
</dbReference>